<dbReference type="EMBL" id="LRPX01000001">
    <property type="protein sequence ID" value="KXA17183.1"/>
    <property type="molecule type" value="Genomic_DNA"/>
</dbReference>
<dbReference type="RefSeq" id="WP_060793242.1">
    <property type="nucleotide sequence ID" value="NZ_KQ956507.1"/>
</dbReference>
<proteinExistence type="predicted"/>
<dbReference type="InterPro" id="IPR015946">
    <property type="entry name" value="KH_dom-like_a/b"/>
</dbReference>
<dbReference type="SUPFAM" id="SSF82708">
    <property type="entry name" value="R3H domain"/>
    <property type="match status" value="1"/>
</dbReference>
<evidence type="ECO:0000259" key="1">
    <source>
        <dbReference type="PROSITE" id="PS51061"/>
    </source>
</evidence>
<dbReference type="PANTHER" id="PTHR35800:SF1">
    <property type="entry name" value="RNA-BINDING PROTEIN KHPB"/>
    <property type="match status" value="1"/>
</dbReference>
<comment type="caution">
    <text evidence="2">The sequence shown here is derived from an EMBL/GenBank/DDBJ whole genome shotgun (WGS) entry which is preliminary data.</text>
</comment>
<accession>A0A133NLM3</accession>
<dbReference type="CDD" id="cd02644">
    <property type="entry name" value="R3H_jag"/>
    <property type="match status" value="1"/>
</dbReference>
<dbReference type="InterPro" id="IPR036867">
    <property type="entry name" value="R3H_dom_sf"/>
</dbReference>
<gene>
    <name evidence="2" type="ORF">HMPREF3206_00028</name>
</gene>
<dbReference type="SMART" id="SM00393">
    <property type="entry name" value="R3H"/>
    <property type="match status" value="1"/>
</dbReference>
<dbReference type="Proteomes" id="UP000070617">
    <property type="component" value="Unassembled WGS sequence"/>
</dbReference>
<sequence>MIKNTQIKAMTEEEAKKRALNILEAKEYQIIGIKTLESPKSFLGLFNKNGLFEISIDTEKMEKEIIKTTPVIEKKKKQTSEIKEKRKTEDVSFKENQKETTENIISEREIVSKISTLLENIGLNLRVEYKKISEKHYQFQLFGEDNGIIIGKKGKTLNSFEYLVNSIYKEYKIEIDVEGFKEKRNQTLRELGKKMAEKCIKNRKTIRLNPMPPKERKIIHEILNRYSELETYSEGRDPKRYIVIKYKKK</sequence>
<dbReference type="Pfam" id="PF13083">
    <property type="entry name" value="KH_KhpA-B"/>
    <property type="match status" value="1"/>
</dbReference>
<dbReference type="InterPro" id="IPR034079">
    <property type="entry name" value="R3H_KhpB"/>
</dbReference>
<dbReference type="STRING" id="134605.HMPREF3206_00028"/>
<reference evidence="3" key="1">
    <citation type="submission" date="2016-01" db="EMBL/GenBank/DDBJ databases">
        <authorList>
            <person name="Mitreva M."/>
            <person name="Pepin K.H."/>
            <person name="Mihindukulasuriya K.A."/>
            <person name="Fulton R."/>
            <person name="Fronick C."/>
            <person name="O'Laughlin M."/>
            <person name="Miner T."/>
            <person name="Herter B."/>
            <person name="Rosa B.A."/>
            <person name="Cordes M."/>
            <person name="Tomlinson C."/>
            <person name="Wollam A."/>
            <person name="Palsikar V.B."/>
            <person name="Mardis E.R."/>
            <person name="Wilson R.K."/>
        </authorList>
    </citation>
    <scope>NUCLEOTIDE SEQUENCE [LARGE SCALE GENOMIC DNA]</scope>
    <source>
        <strain evidence="3">CMW8396</strain>
    </source>
</reference>
<dbReference type="PATRIC" id="fig|134605.3.peg.27"/>
<evidence type="ECO:0000313" key="3">
    <source>
        <dbReference type="Proteomes" id="UP000070617"/>
    </source>
</evidence>
<dbReference type="AlphaFoldDB" id="A0A133NLM3"/>
<dbReference type="GO" id="GO:0003723">
    <property type="term" value="F:RNA binding"/>
    <property type="evidence" value="ECO:0007669"/>
    <property type="project" value="InterPro"/>
</dbReference>
<name>A0A133NLM3_9FUSO</name>
<organism evidence="2 3">
    <name type="scientific">Fusobacterium equinum</name>
    <dbReference type="NCBI Taxonomy" id="134605"/>
    <lineage>
        <taxon>Bacteria</taxon>
        <taxon>Fusobacteriati</taxon>
        <taxon>Fusobacteriota</taxon>
        <taxon>Fusobacteriia</taxon>
        <taxon>Fusobacteriales</taxon>
        <taxon>Fusobacteriaceae</taxon>
        <taxon>Fusobacterium</taxon>
    </lineage>
</organism>
<keyword evidence="3" id="KW-1185">Reference proteome</keyword>
<dbReference type="PANTHER" id="PTHR35800">
    <property type="entry name" value="PROTEIN JAG"/>
    <property type="match status" value="1"/>
</dbReference>
<dbReference type="InterPro" id="IPR039247">
    <property type="entry name" value="KhpB"/>
</dbReference>
<dbReference type="Gene3D" id="3.30.300.20">
    <property type="match status" value="1"/>
</dbReference>
<protein>
    <submittedName>
        <fullName evidence="2">R3H domain protein</fullName>
    </submittedName>
</protein>
<dbReference type="Pfam" id="PF01424">
    <property type="entry name" value="R3H"/>
    <property type="match status" value="1"/>
</dbReference>
<evidence type="ECO:0000313" key="2">
    <source>
        <dbReference type="EMBL" id="KXA17183.1"/>
    </source>
</evidence>
<dbReference type="PROSITE" id="PS51061">
    <property type="entry name" value="R3H"/>
    <property type="match status" value="1"/>
</dbReference>
<dbReference type="Gene3D" id="3.30.1370.50">
    <property type="entry name" value="R3H-like domain"/>
    <property type="match status" value="1"/>
</dbReference>
<dbReference type="InterPro" id="IPR001374">
    <property type="entry name" value="R3H_dom"/>
</dbReference>
<feature type="domain" description="R3H" evidence="1">
    <location>
        <begin position="182"/>
        <end position="248"/>
    </location>
</feature>